<evidence type="ECO:0000256" key="1">
    <source>
        <dbReference type="SAM" id="MobiDB-lite"/>
    </source>
</evidence>
<gene>
    <name evidence="2" type="ORF">BN1044_03310</name>
</gene>
<dbReference type="EMBL" id="FMIQ01000060">
    <property type="protein sequence ID" value="SCM53815.1"/>
    <property type="molecule type" value="Genomic_DNA"/>
</dbReference>
<proteinExistence type="predicted"/>
<dbReference type="AlphaFoldDB" id="A0A1C6Z434"/>
<dbReference type="Proteomes" id="UP000094844">
    <property type="component" value="Unassembled WGS sequence"/>
</dbReference>
<name>A0A1C6Z434_HAFAL</name>
<sequence length="36" mass="3915">SVGPKGAGQKAQRKLPGFKSSKEPQSKDWGFLLWGI</sequence>
<evidence type="ECO:0000313" key="3">
    <source>
        <dbReference type="Proteomes" id="UP000094844"/>
    </source>
</evidence>
<accession>A0A1C6Z434</accession>
<feature type="non-terminal residue" evidence="2">
    <location>
        <position position="1"/>
    </location>
</feature>
<reference evidence="2 3" key="1">
    <citation type="submission" date="2016-09" db="EMBL/GenBank/DDBJ databases">
        <authorList>
            <person name="Capua I."/>
            <person name="De Benedictis P."/>
            <person name="Joannis T."/>
            <person name="Lombin L.H."/>
            <person name="Cattoli G."/>
        </authorList>
    </citation>
    <scope>NUCLEOTIDE SEQUENCE [LARGE SCALE GENOMIC DNA]</scope>
    <source>
        <strain evidence="2 3">GB001</strain>
    </source>
</reference>
<organism evidence="2 3">
    <name type="scientific">Hafnia alvei</name>
    <dbReference type="NCBI Taxonomy" id="569"/>
    <lineage>
        <taxon>Bacteria</taxon>
        <taxon>Pseudomonadati</taxon>
        <taxon>Pseudomonadota</taxon>
        <taxon>Gammaproteobacteria</taxon>
        <taxon>Enterobacterales</taxon>
        <taxon>Hafniaceae</taxon>
        <taxon>Hafnia</taxon>
    </lineage>
</organism>
<feature type="region of interest" description="Disordered" evidence="1">
    <location>
        <begin position="1"/>
        <end position="29"/>
    </location>
</feature>
<evidence type="ECO:0000313" key="2">
    <source>
        <dbReference type="EMBL" id="SCM53815.1"/>
    </source>
</evidence>
<protein>
    <submittedName>
        <fullName evidence="2">Uncharacterized protein</fullName>
    </submittedName>
</protein>